<comment type="caution">
    <text evidence="2">The sequence shown here is derived from an EMBL/GenBank/DDBJ whole genome shotgun (WGS) entry which is preliminary data.</text>
</comment>
<sequence>MAPPGGPTTRTNQLTRQEAAGWSTHPLTHDWWQPTVEALQQADPVPAETFAQGLESAGASPGAIYAVIAAGGGARPGHVHLPPVVRALADSAGYIDNLAQDLLLELFGGVVLARGVDRRADELRDPARREAGQQRIPKEQLLERFTRFEAGDWAQLLTEAQPGPPRRPPERDANGQSRAPEARRGRAPDENEELRSRCERARELIRLGEVSAARQALTASAVAPGTQATLDELRDPARCLQQPREQLSERAARAPPQGLASLEPDRLLTNVRRSRRGAAPGPSGMTGEHLQTLLDDEHCCDLLHHAATLLARAEIPGPVAEALRLGRLTALRKSNGRVRGIVTGDVFRIPHVGDLQSSWLLLSMCANPRANFFLRALAPEDTAAFAAAHDDNLANALADLLELPQEAVAEGTSARQRCQLPLCMGGLGLRSASRTAPAAWWASWADCAQMLRERCPELTNQICAALSELDRGPLPAAPGCLQQASRAKEHLSAHGFAAPNWHDLAQGARPPPTHEREHGEWAHGWQFWAARVLENTARQQLLNASTPPDRALLRSQSGPCAGRAFTALPTTGDFHIPPAEFRVLLLRRLRFDLPFAASACRCRGRLDARGDRRAACPRAGVLKKRSIPLEKAAARICREAGGRVAENQLLRDLNVDGVDPRDGRKIEVIANGLPLWGGAQLAIDATLVSPVRTDGTAQPRAADEDGVQLAVARGRKEATYPELIGSRRCRLVVLGLEVGGRWSEEALTFVRLLARSRARSAPQRLRASARAAYLHRWTGLAAVAAQRAFAATLLELPPHTLAVDGDEPHLADLLADARYTETPERDEAPRPAEPRCEGAEAEAAGCGWLGPARGRPRREGGGALAGGGQTAAFAAAHDDNLANALADLLELPQEAVAEGTSARQRCQLPLCMGGLGLRSAPRTAPAAWWASWADCADCAQMLRERCPELTNQICAALSELDRGPLPAAPGCLQQASRAKEHLSAHGFAAPNWHDLAQGAWPPPTHEREHGEWARGWQFWAASACDLIYPSQRALADAEADWAPEAGGRVAENQLLRDLNVDGVDPRDGRKIEVIANGLPLWGGAQLAIDATLVSPVRADGTAQPRAADEDGVQLAVARGREEATYPEVIGSRRCRLVVLGLEVGGRWSEEALTFVRLLARARARSAPQRLRASARAAYLHRWTGLAAVAAQRAFAAALLELPPHTLAVDGDEPHLADLLADARCTETP</sequence>
<gene>
    <name evidence="2" type="ORF">PCOR1329_LOCUS81033</name>
</gene>
<name>A0ABN9Y3J2_9DINO</name>
<organism evidence="2 3">
    <name type="scientific">Prorocentrum cordatum</name>
    <dbReference type="NCBI Taxonomy" id="2364126"/>
    <lineage>
        <taxon>Eukaryota</taxon>
        <taxon>Sar</taxon>
        <taxon>Alveolata</taxon>
        <taxon>Dinophyceae</taxon>
        <taxon>Prorocentrales</taxon>
        <taxon>Prorocentraceae</taxon>
        <taxon>Prorocentrum</taxon>
    </lineage>
</organism>
<dbReference type="EMBL" id="CAUYUJ010021531">
    <property type="protein sequence ID" value="CAK0905285.1"/>
    <property type="molecule type" value="Genomic_DNA"/>
</dbReference>
<feature type="region of interest" description="Disordered" evidence="1">
    <location>
        <begin position="158"/>
        <end position="195"/>
    </location>
</feature>
<evidence type="ECO:0000313" key="2">
    <source>
        <dbReference type="EMBL" id="CAK0905285.1"/>
    </source>
</evidence>
<feature type="region of interest" description="Disordered" evidence="1">
    <location>
        <begin position="243"/>
        <end position="263"/>
    </location>
</feature>
<feature type="compositionally biased region" description="Basic and acidic residues" evidence="1">
    <location>
        <begin position="180"/>
        <end position="195"/>
    </location>
</feature>
<proteinExistence type="predicted"/>
<feature type="non-terminal residue" evidence="2">
    <location>
        <position position="1228"/>
    </location>
</feature>
<protein>
    <submittedName>
        <fullName evidence="2">Uncharacterized protein</fullName>
    </submittedName>
</protein>
<dbReference type="Proteomes" id="UP001189429">
    <property type="component" value="Unassembled WGS sequence"/>
</dbReference>
<evidence type="ECO:0000256" key="1">
    <source>
        <dbReference type="SAM" id="MobiDB-lite"/>
    </source>
</evidence>
<reference evidence="2" key="1">
    <citation type="submission" date="2023-10" db="EMBL/GenBank/DDBJ databases">
        <authorList>
            <person name="Chen Y."/>
            <person name="Shah S."/>
            <person name="Dougan E. K."/>
            <person name="Thang M."/>
            <person name="Chan C."/>
        </authorList>
    </citation>
    <scope>NUCLEOTIDE SEQUENCE [LARGE SCALE GENOMIC DNA]</scope>
</reference>
<evidence type="ECO:0000313" key="3">
    <source>
        <dbReference type="Proteomes" id="UP001189429"/>
    </source>
</evidence>
<keyword evidence="3" id="KW-1185">Reference proteome</keyword>
<accession>A0ABN9Y3J2</accession>